<keyword evidence="1" id="KW-0805">Transcription regulation</keyword>
<dbReference type="PANTHER" id="PTHR43133">
    <property type="entry name" value="RNA POLYMERASE ECF-TYPE SIGMA FACTO"/>
    <property type="match status" value="1"/>
</dbReference>
<gene>
    <name evidence="6" type="ORF">Mal15_13200</name>
</gene>
<dbReference type="AlphaFoldDB" id="A0A5B9M7Z0"/>
<keyword evidence="4" id="KW-0804">Transcription</keyword>
<dbReference type="PANTHER" id="PTHR43133:SF8">
    <property type="entry name" value="RNA POLYMERASE SIGMA FACTOR HI_1459-RELATED"/>
    <property type="match status" value="1"/>
</dbReference>
<dbReference type="GO" id="GO:0016987">
    <property type="term" value="F:sigma factor activity"/>
    <property type="evidence" value="ECO:0007669"/>
    <property type="project" value="UniProtKB-KW"/>
</dbReference>
<keyword evidence="2" id="KW-0731">Sigma factor</keyword>
<evidence type="ECO:0000256" key="3">
    <source>
        <dbReference type="ARBA" id="ARBA00023125"/>
    </source>
</evidence>
<dbReference type="Gene3D" id="1.10.1740.10">
    <property type="match status" value="1"/>
</dbReference>
<dbReference type="InterPro" id="IPR039425">
    <property type="entry name" value="RNA_pol_sigma-70-like"/>
</dbReference>
<organism evidence="6 7">
    <name type="scientific">Stieleria maiorica</name>
    <dbReference type="NCBI Taxonomy" id="2795974"/>
    <lineage>
        <taxon>Bacteria</taxon>
        <taxon>Pseudomonadati</taxon>
        <taxon>Planctomycetota</taxon>
        <taxon>Planctomycetia</taxon>
        <taxon>Pirellulales</taxon>
        <taxon>Pirellulaceae</taxon>
        <taxon>Stieleria</taxon>
    </lineage>
</organism>
<dbReference type="EMBL" id="CP036264">
    <property type="protein sequence ID" value="QEF97281.1"/>
    <property type="molecule type" value="Genomic_DNA"/>
</dbReference>
<dbReference type="InterPro" id="IPR013325">
    <property type="entry name" value="RNA_pol_sigma_r2"/>
</dbReference>
<protein>
    <submittedName>
        <fullName evidence="6">RNA polymerase sigma factor</fullName>
    </submittedName>
</protein>
<feature type="domain" description="RNA polymerase sigma-70 region 2" evidence="5">
    <location>
        <begin position="27"/>
        <end position="94"/>
    </location>
</feature>
<evidence type="ECO:0000256" key="4">
    <source>
        <dbReference type="ARBA" id="ARBA00023163"/>
    </source>
</evidence>
<proteinExistence type="predicted"/>
<dbReference type="InterPro" id="IPR014284">
    <property type="entry name" value="RNA_pol_sigma-70_dom"/>
</dbReference>
<dbReference type="InterPro" id="IPR007627">
    <property type="entry name" value="RNA_pol_sigma70_r2"/>
</dbReference>
<name>A0A5B9M7Z0_9BACT</name>
<dbReference type="NCBIfam" id="TIGR02937">
    <property type="entry name" value="sigma70-ECF"/>
    <property type="match status" value="1"/>
</dbReference>
<accession>A0A5B9M7Z0</accession>
<dbReference type="SUPFAM" id="SSF88946">
    <property type="entry name" value="Sigma2 domain of RNA polymerase sigma factors"/>
    <property type="match status" value="1"/>
</dbReference>
<evidence type="ECO:0000259" key="5">
    <source>
        <dbReference type="Pfam" id="PF04542"/>
    </source>
</evidence>
<evidence type="ECO:0000313" key="6">
    <source>
        <dbReference type="EMBL" id="QEF97281.1"/>
    </source>
</evidence>
<dbReference type="GO" id="GO:0006352">
    <property type="term" value="P:DNA-templated transcription initiation"/>
    <property type="evidence" value="ECO:0007669"/>
    <property type="project" value="InterPro"/>
</dbReference>
<evidence type="ECO:0000313" key="7">
    <source>
        <dbReference type="Proteomes" id="UP000321353"/>
    </source>
</evidence>
<evidence type="ECO:0000256" key="2">
    <source>
        <dbReference type="ARBA" id="ARBA00023082"/>
    </source>
</evidence>
<dbReference type="RefSeq" id="WP_147866986.1">
    <property type="nucleotide sequence ID" value="NZ_CP036264.1"/>
</dbReference>
<reference evidence="6 7" key="1">
    <citation type="submission" date="2019-02" db="EMBL/GenBank/DDBJ databases">
        <title>Planctomycetal bacteria perform biofilm scaping via a novel small molecule.</title>
        <authorList>
            <person name="Jeske O."/>
            <person name="Boedeker C."/>
            <person name="Wiegand S."/>
            <person name="Breitling P."/>
            <person name="Kallscheuer N."/>
            <person name="Jogler M."/>
            <person name="Rohde M."/>
            <person name="Petersen J."/>
            <person name="Medema M.H."/>
            <person name="Surup F."/>
            <person name="Jogler C."/>
        </authorList>
    </citation>
    <scope>NUCLEOTIDE SEQUENCE [LARGE SCALE GENOMIC DNA]</scope>
    <source>
        <strain evidence="6 7">Mal15</strain>
    </source>
</reference>
<dbReference type="Pfam" id="PF04542">
    <property type="entry name" value="Sigma70_r2"/>
    <property type="match status" value="1"/>
</dbReference>
<dbReference type="Proteomes" id="UP000321353">
    <property type="component" value="Chromosome"/>
</dbReference>
<dbReference type="KEGG" id="smam:Mal15_13200"/>
<keyword evidence="7" id="KW-1185">Reference proteome</keyword>
<dbReference type="GO" id="GO:0003677">
    <property type="term" value="F:DNA binding"/>
    <property type="evidence" value="ECO:0007669"/>
    <property type="project" value="UniProtKB-KW"/>
</dbReference>
<sequence length="194" mass="22200">MPETTSVLFIRQLQAGNAVGPWRQFCELYEPFIHRWLIGQRLSESDAADIRQEVLCTVLCQIASFQHNGSVGAFRCWLRRITINQLRRYRRRKRTEPGVDLDWLAESLAASDHEVHRQFDVEHDRYLLARLLDSVRSDFAPLTINAFCMTALQEMSPADVADQLGTTKAAVIAGRSRVLCRLRESAESFFADDS</sequence>
<evidence type="ECO:0000256" key="1">
    <source>
        <dbReference type="ARBA" id="ARBA00023015"/>
    </source>
</evidence>
<keyword evidence="3" id="KW-0238">DNA-binding</keyword>